<sequence>MAFQIEAKKNTSDAYQKFESFADEFSAVDFVEKNLVGFAPVKKAGIHPSWIVERYVNGEKSVRIVNETEKETEAGKHKIWKHKGKEGIT</sequence>
<reference evidence="1" key="1">
    <citation type="submission" date="2020-04" db="EMBL/GenBank/DDBJ databases">
        <authorList>
            <person name="Chiriac C."/>
            <person name="Salcher M."/>
            <person name="Ghai R."/>
            <person name="Kavagutti S V."/>
        </authorList>
    </citation>
    <scope>NUCLEOTIDE SEQUENCE</scope>
</reference>
<organism evidence="1">
    <name type="scientific">uncultured Caudovirales phage</name>
    <dbReference type="NCBI Taxonomy" id="2100421"/>
    <lineage>
        <taxon>Viruses</taxon>
        <taxon>Duplodnaviria</taxon>
        <taxon>Heunggongvirae</taxon>
        <taxon>Uroviricota</taxon>
        <taxon>Caudoviricetes</taxon>
        <taxon>Peduoviridae</taxon>
        <taxon>Maltschvirus</taxon>
        <taxon>Maltschvirus maltsch</taxon>
    </lineage>
</organism>
<protein>
    <submittedName>
        <fullName evidence="1">Uncharacterized protein</fullName>
    </submittedName>
</protein>
<accession>A0A6J5M1V4</accession>
<proteinExistence type="predicted"/>
<evidence type="ECO:0000313" key="1">
    <source>
        <dbReference type="EMBL" id="CAB4139503.1"/>
    </source>
</evidence>
<name>A0A6J5M1V4_9CAUD</name>
<dbReference type="EMBL" id="LR796351">
    <property type="protein sequence ID" value="CAB4139503.1"/>
    <property type="molecule type" value="Genomic_DNA"/>
</dbReference>
<gene>
    <name evidence="1" type="ORF">UFOVP338_48</name>
</gene>